<accession>A0A370MWT4</accession>
<dbReference type="EMBL" id="QHKS01000049">
    <property type="protein sequence ID" value="RDJ97637.1"/>
    <property type="molecule type" value="Genomic_DNA"/>
</dbReference>
<organism evidence="1 2">
    <name type="scientific">Paraburkholderia lacunae</name>
    <dbReference type="NCBI Taxonomy" id="2211104"/>
    <lineage>
        <taxon>Bacteria</taxon>
        <taxon>Pseudomonadati</taxon>
        <taxon>Pseudomonadota</taxon>
        <taxon>Betaproteobacteria</taxon>
        <taxon>Burkholderiales</taxon>
        <taxon>Burkholderiaceae</taxon>
        <taxon>Paraburkholderia</taxon>
    </lineage>
</organism>
<protein>
    <submittedName>
        <fullName evidence="1">Uncharacterized protein</fullName>
    </submittedName>
</protein>
<comment type="caution">
    <text evidence="1">The sequence shown here is derived from an EMBL/GenBank/DDBJ whole genome shotgun (WGS) entry which is preliminary data.</text>
</comment>
<keyword evidence="2" id="KW-1185">Reference proteome</keyword>
<evidence type="ECO:0000313" key="1">
    <source>
        <dbReference type="EMBL" id="RDJ97637.1"/>
    </source>
</evidence>
<dbReference type="AlphaFoldDB" id="A0A370MWT4"/>
<evidence type="ECO:0000313" key="2">
    <source>
        <dbReference type="Proteomes" id="UP000254875"/>
    </source>
</evidence>
<gene>
    <name evidence="1" type="ORF">DLM46_36705</name>
</gene>
<sequence>MTVVFGRATQCGHEESVGDVALNGRSSTNPTFGSVCYRQLHEDAQVRPECQVLNHHANPRESR</sequence>
<proteinExistence type="predicted"/>
<dbReference type="Proteomes" id="UP000254875">
    <property type="component" value="Unassembled WGS sequence"/>
</dbReference>
<name>A0A370MWT4_9BURK</name>
<reference evidence="2" key="1">
    <citation type="submission" date="2018-05" db="EMBL/GenBank/DDBJ databases">
        <authorList>
            <person name="Feng T."/>
        </authorList>
    </citation>
    <scope>NUCLEOTIDE SEQUENCE [LARGE SCALE GENOMIC DNA]</scope>
    <source>
        <strain evidence="2">S27</strain>
    </source>
</reference>